<organism evidence="1">
    <name type="scientific">Ligilactobacillus agilis</name>
    <dbReference type="NCBI Taxonomy" id="1601"/>
    <lineage>
        <taxon>Bacteria</taxon>
        <taxon>Bacillati</taxon>
        <taxon>Bacillota</taxon>
        <taxon>Bacilli</taxon>
        <taxon>Lactobacillales</taxon>
        <taxon>Lactobacillaceae</taxon>
        <taxon>Ligilactobacillus</taxon>
    </lineage>
</organism>
<gene>
    <name evidence="1" type="ORF">SY212_04100</name>
</gene>
<dbReference type="EMBL" id="BLAM01000054">
    <property type="protein sequence ID" value="GET05380.1"/>
    <property type="molecule type" value="Genomic_DNA"/>
</dbReference>
<protein>
    <submittedName>
        <fullName evidence="1">Uncharacterized protein</fullName>
    </submittedName>
</protein>
<dbReference type="AlphaFoldDB" id="A0A6F9XJP5"/>
<sequence length="90" mass="10710">MFVDTKTVLSAKIYYTVDEGHPDWWCMTDKQKYEVNTFEDTYIFDNNWYAKDEVDAMIDHAKWDLALVAGGGYDTDHIHNIRYEFNLEKC</sequence>
<reference evidence="1" key="1">
    <citation type="submission" date="2019-10" db="EMBL/GenBank/DDBJ databases">
        <title>Lactobacillus agilis SY212 Whole Genome Sequencing Project.</title>
        <authorList>
            <person name="Suzuki S."/>
            <person name="Endo A."/>
            <person name="Maeno S."/>
            <person name="Shiwa Y."/>
            <person name="Matsutani M."/>
            <person name="Kajikawa A."/>
        </authorList>
    </citation>
    <scope>NUCLEOTIDE SEQUENCE</scope>
    <source>
        <strain evidence="1">SY212</strain>
    </source>
</reference>
<name>A0A6F9XJP5_9LACO</name>
<proteinExistence type="predicted"/>
<accession>A0A6F9XJP5</accession>
<comment type="caution">
    <text evidence="1">The sequence shown here is derived from an EMBL/GenBank/DDBJ whole genome shotgun (WGS) entry which is preliminary data.</text>
</comment>
<dbReference type="RefSeq" id="WP_172584223.1">
    <property type="nucleotide sequence ID" value="NZ_BLAM01000054.1"/>
</dbReference>
<dbReference type="Proteomes" id="UP000494265">
    <property type="component" value="Unassembled WGS sequence"/>
</dbReference>
<evidence type="ECO:0000313" key="1">
    <source>
        <dbReference type="EMBL" id="GET05380.1"/>
    </source>
</evidence>